<keyword evidence="14" id="KW-1185">Reference proteome</keyword>
<keyword evidence="7" id="KW-0965">Cell junction</keyword>
<dbReference type="GO" id="GO:0034220">
    <property type="term" value="P:monoatomic ion transmembrane transport"/>
    <property type="evidence" value="ECO:0007669"/>
    <property type="project" value="UniProtKB-KW"/>
</dbReference>
<accession>A0AA39HLJ2</accession>
<dbReference type="Proteomes" id="UP001175271">
    <property type="component" value="Unassembled WGS sequence"/>
</dbReference>
<evidence type="ECO:0000256" key="2">
    <source>
        <dbReference type="ARBA" id="ARBA00004651"/>
    </source>
</evidence>
<protein>
    <submittedName>
        <fullName evidence="13">Uncharacterized protein</fullName>
    </submittedName>
</protein>
<evidence type="ECO:0000313" key="14">
    <source>
        <dbReference type="Proteomes" id="UP001175271"/>
    </source>
</evidence>
<keyword evidence="11" id="KW-0407">Ion channel</keyword>
<evidence type="ECO:0000313" key="13">
    <source>
        <dbReference type="EMBL" id="KAK0407580.1"/>
    </source>
</evidence>
<dbReference type="GO" id="GO:0005886">
    <property type="term" value="C:plasma membrane"/>
    <property type="evidence" value="ECO:0007669"/>
    <property type="project" value="UniProtKB-SubCell"/>
</dbReference>
<dbReference type="PROSITE" id="PS51013">
    <property type="entry name" value="PANNEXIN"/>
    <property type="match status" value="1"/>
</dbReference>
<comment type="caution">
    <text evidence="13">The sequence shown here is derived from an EMBL/GenBank/DDBJ whole genome shotgun (WGS) entry which is preliminary data.</text>
</comment>
<keyword evidence="9" id="KW-0406">Ion transport</keyword>
<keyword evidence="3" id="KW-0813">Transport</keyword>
<dbReference type="AlphaFoldDB" id="A0AA39HLJ2"/>
<name>A0AA39HLJ2_9BILA</name>
<evidence type="ECO:0000256" key="10">
    <source>
        <dbReference type="ARBA" id="ARBA00023136"/>
    </source>
</evidence>
<evidence type="ECO:0000256" key="5">
    <source>
        <dbReference type="ARBA" id="ARBA00022692"/>
    </source>
</evidence>
<dbReference type="InterPro" id="IPR000990">
    <property type="entry name" value="Innexin"/>
</dbReference>
<evidence type="ECO:0000256" key="11">
    <source>
        <dbReference type="ARBA" id="ARBA00023303"/>
    </source>
</evidence>
<evidence type="ECO:0000256" key="1">
    <source>
        <dbReference type="ARBA" id="ARBA00004610"/>
    </source>
</evidence>
<keyword evidence="8 12" id="KW-1133">Transmembrane helix</keyword>
<evidence type="ECO:0000256" key="9">
    <source>
        <dbReference type="ARBA" id="ARBA00023065"/>
    </source>
</evidence>
<reference evidence="13" key="1">
    <citation type="submission" date="2023-06" db="EMBL/GenBank/DDBJ databases">
        <title>Genomic analysis of the entomopathogenic nematode Steinernema hermaphroditum.</title>
        <authorList>
            <person name="Schwarz E.M."/>
            <person name="Heppert J.K."/>
            <person name="Baniya A."/>
            <person name="Schwartz H.T."/>
            <person name="Tan C.-H."/>
            <person name="Antoshechkin I."/>
            <person name="Sternberg P.W."/>
            <person name="Goodrich-Blair H."/>
            <person name="Dillman A.R."/>
        </authorList>
    </citation>
    <scope>NUCLEOTIDE SEQUENCE</scope>
    <source>
        <strain evidence="13">PS9179</strain>
        <tissue evidence="13">Whole animal</tissue>
    </source>
</reference>
<evidence type="ECO:0000256" key="4">
    <source>
        <dbReference type="ARBA" id="ARBA00022475"/>
    </source>
</evidence>
<evidence type="ECO:0000256" key="12">
    <source>
        <dbReference type="SAM" id="Phobius"/>
    </source>
</evidence>
<evidence type="ECO:0000256" key="8">
    <source>
        <dbReference type="ARBA" id="ARBA00022989"/>
    </source>
</evidence>
<dbReference type="EMBL" id="JAUCMV010000004">
    <property type="protein sequence ID" value="KAK0407580.1"/>
    <property type="molecule type" value="Genomic_DNA"/>
</dbReference>
<proteinExistence type="predicted"/>
<dbReference type="GO" id="GO:0005921">
    <property type="term" value="C:gap junction"/>
    <property type="evidence" value="ECO:0007669"/>
    <property type="project" value="UniProtKB-SubCell"/>
</dbReference>
<keyword evidence="5 12" id="KW-0812">Transmembrane</keyword>
<keyword evidence="10 12" id="KW-0472">Membrane</keyword>
<keyword evidence="6" id="KW-0303">Gap junction</keyword>
<organism evidence="13 14">
    <name type="scientific">Steinernema hermaphroditum</name>
    <dbReference type="NCBI Taxonomy" id="289476"/>
    <lineage>
        <taxon>Eukaryota</taxon>
        <taxon>Metazoa</taxon>
        <taxon>Ecdysozoa</taxon>
        <taxon>Nematoda</taxon>
        <taxon>Chromadorea</taxon>
        <taxon>Rhabditida</taxon>
        <taxon>Tylenchina</taxon>
        <taxon>Panagrolaimomorpha</taxon>
        <taxon>Strongyloidoidea</taxon>
        <taxon>Steinernematidae</taxon>
        <taxon>Steinernema</taxon>
    </lineage>
</organism>
<evidence type="ECO:0000256" key="7">
    <source>
        <dbReference type="ARBA" id="ARBA00022949"/>
    </source>
</evidence>
<feature type="transmembrane region" description="Helical" evidence="12">
    <location>
        <begin position="293"/>
        <end position="322"/>
    </location>
</feature>
<gene>
    <name evidence="13" type="ORF">QR680_019276</name>
</gene>
<evidence type="ECO:0000256" key="3">
    <source>
        <dbReference type="ARBA" id="ARBA00022448"/>
    </source>
</evidence>
<keyword evidence="4" id="KW-1003">Cell membrane</keyword>
<evidence type="ECO:0000256" key="6">
    <source>
        <dbReference type="ARBA" id="ARBA00022868"/>
    </source>
</evidence>
<comment type="subcellular location">
    <subcellularLocation>
        <location evidence="1">Cell junction</location>
        <location evidence="1">Gap junction</location>
    </subcellularLocation>
    <subcellularLocation>
        <location evidence="2">Cell membrane</location>
        <topology evidence="2">Multi-pass membrane protein</topology>
    </subcellularLocation>
</comment>
<sequence>MITIMNVVHKISQGDYLLPANLHLSDRLIYWGVLVNFALAFYVSETGARTPPLSCAFAIDYTQSAIEHAQQSCLENNFTLFTVPGMGPVNLLRGVKKCTDDVFGERSFVQGYKHLHMCFCSLGALSIVSILLWKFLFPSSCINVLDTLKKYVESRTTVMPAVSANMVRSIGKDLHSNFLKRKYISNYMLYYRPYLMNILGRIASQSSQLFLLRICIVAHCVSPIIAIGSPGHFEHVRPLHLQWPVSVIKVILGVSSTSGIFPAEAYCVVVNEVKSLDCRPVRCHLNNARSYEIAFAVFVIYNVLSCFVQALHVVTLFSSIFCSRTTVVKMLMAHAFAERPLEVTEQSIYLIADEMGMEGLFLVMIEELMPSMMTIPIQQLCQVAYKKYVGTKTTKGAHLV</sequence>